<feature type="non-terminal residue" evidence="1">
    <location>
        <position position="1"/>
    </location>
</feature>
<evidence type="ECO:0000313" key="1">
    <source>
        <dbReference type="EMBL" id="CAL4122352.1"/>
    </source>
</evidence>
<dbReference type="AlphaFoldDB" id="A0AAV2RG88"/>
<dbReference type="EMBL" id="CAXKWB010019974">
    <property type="protein sequence ID" value="CAL4122352.1"/>
    <property type="molecule type" value="Genomic_DNA"/>
</dbReference>
<name>A0AAV2RG88_MEGNR</name>
<gene>
    <name evidence="1" type="ORF">MNOR_LOCUS23074</name>
</gene>
<accession>A0AAV2RG88</accession>
<protein>
    <submittedName>
        <fullName evidence="1">Uncharacterized protein</fullName>
    </submittedName>
</protein>
<proteinExistence type="predicted"/>
<feature type="non-terminal residue" evidence="1">
    <location>
        <position position="202"/>
    </location>
</feature>
<evidence type="ECO:0000313" key="2">
    <source>
        <dbReference type="Proteomes" id="UP001497623"/>
    </source>
</evidence>
<keyword evidence="2" id="KW-1185">Reference proteome</keyword>
<dbReference type="Proteomes" id="UP001497623">
    <property type="component" value="Unassembled WGS sequence"/>
</dbReference>
<comment type="caution">
    <text evidence="1">The sequence shown here is derived from an EMBL/GenBank/DDBJ whole genome shotgun (WGS) entry which is preliminary data.</text>
</comment>
<sequence>APSNIAYFKFLSIDLNAWLTYDEKKLAVDLNLKWTTPSHAEQYKLIVSPEKNVHDDSRRVIFDIPGDLTHLTPGSVAEISIVYEDTEHLMKNITMYIYLQMDFKVTCRPRTLSLPVLVNLLKGLKVPFAATVVTQRVYNLTWIQLKWTIPSNVSNYDIRWSSSQDISTLEDFIAYGTPVLDGILLAPEFFTKDRTVDHTIGM</sequence>
<organism evidence="1 2">
    <name type="scientific">Meganyctiphanes norvegica</name>
    <name type="common">Northern krill</name>
    <name type="synonym">Thysanopoda norvegica</name>
    <dbReference type="NCBI Taxonomy" id="48144"/>
    <lineage>
        <taxon>Eukaryota</taxon>
        <taxon>Metazoa</taxon>
        <taxon>Ecdysozoa</taxon>
        <taxon>Arthropoda</taxon>
        <taxon>Crustacea</taxon>
        <taxon>Multicrustacea</taxon>
        <taxon>Malacostraca</taxon>
        <taxon>Eumalacostraca</taxon>
        <taxon>Eucarida</taxon>
        <taxon>Euphausiacea</taxon>
        <taxon>Euphausiidae</taxon>
        <taxon>Meganyctiphanes</taxon>
    </lineage>
</organism>
<reference evidence="1 2" key="1">
    <citation type="submission" date="2024-05" db="EMBL/GenBank/DDBJ databases">
        <authorList>
            <person name="Wallberg A."/>
        </authorList>
    </citation>
    <scope>NUCLEOTIDE SEQUENCE [LARGE SCALE GENOMIC DNA]</scope>
</reference>